<protein>
    <submittedName>
        <fullName evidence="2">Hook-length control protein FliK</fullName>
    </submittedName>
</protein>
<name>A0A1H1NQP7_9BRAD</name>
<evidence type="ECO:0000259" key="1">
    <source>
        <dbReference type="Pfam" id="PF02120"/>
    </source>
</evidence>
<dbReference type="Pfam" id="PF02120">
    <property type="entry name" value="Flg_hook"/>
    <property type="match status" value="1"/>
</dbReference>
<sequence length="598" mass="60245">MSIVINQSVPLVAVQGATADVVLQPGTVVKAQVLQILGNDQAQISIGGQSIDVVTQVPLQAGQTLQLSVSQASDGSIQLAVVNQQGGAAANQGAANPAAANFAADTVTLAPSAVANIAAQITSAIVLSQNQLAPLETLAVSAAAQTAATQQTSLAPLFSNLGVAAGISGLSPQLQQAVAQVLAQQTSLDPNLTGEDIKQAFQSSGLFLEASLAAGSVSSSGTPDLKAALIVLRQVLTTSLNAAAPTAPTPSVPTATATTVPQGTTTVTVVQPQGTSPTVQVSSLPVTMTAEPDMVATASPALAPLLTAEALVLNASEGDTPQLSQAVFEFSAASAVISSATTSADAAARTAASSAALNLLQEAVQAAPLGAANLAGLASDNGAMLSLLPVVAGARIAGIDEAEFARTNVPPPPLSGALPAAQPVMPATLVTNSSPDAAMRHLLTDTDGAIARQTLLQVASLPDQAGSMVGRIDPAAPRWNFEIPFATPQGTAMAQFEISRDGGGTETEAAKRVWRARFSLDVEPTGPVHALVSLNGDRTSVRMWAERPATADQLRAGVSQLSQALSRADLRPGDIVIRDGAPMQSTAARAGHFLDRAL</sequence>
<evidence type="ECO:0000313" key="2">
    <source>
        <dbReference type="EMBL" id="SDS01336.1"/>
    </source>
</evidence>
<evidence type="ECO:0000313" key="3">
    <source>
        <dbReference type="Proteomes" id="UP000243904"/>
    </source>
</evidence>
<dbReference type="RefSeq" id="WP_146686317.1">
    <property type="nucleotide sequence ID" value="NZ_LT629750.1"/>
</dbReference>
<dbReference type="Proteomes" id="UP000243904">
    <property type="component" value="Chromosome I"/>
</dbReference>
<dbReference type="Gene3D" id="3.30.750.140">
    <property type="match status" value="1"/>
</dbReference>
<dbReference type="AlphaFoldDB" id="A0A1H1NQP7"/>
<proteinExistence type="predicted"/>
<dbReference type="InterPro" id="IPR021136">
    <property type="entry name" value="Flagellar_hook_control-like_C"/>
</dbReference>
<dbReference type="EMBL" id="LT629750">
    <property type="protein sequence ID" value="SDS01336.1"/>
    <property type="molecule type" value="Genomic_DNA"/>
</dbReference>
<feature type="domain" description="Flagellar hook-length control protein-like C-terminal" evidence="1">
    <location>
        <begin position="507"/>
        <end position="584"/>
    </location>
</feature>
<organism evidence="2 3">
    <name type="scientific">Bradyrhizobium canariense</name>
    <dbReference type="NCBI Taxonomy" id="255045"/>
    <lineage>
        <taxon>Bacteria</taxon>
        <taxon>Pseudomonadati</taxon>
        <taxon>Pseudomonadota</taxon>
        <taxon>Alphaproteobacteria</taxon>
        <taxon>Hyphomicrobiales</taxon>
        <taxon>Nitrobacteraceae</taxon>
        <taxon>Bradyrhizobium</taxon>
    </lineage>
</organism>
<keyword evidence="3" id="KW-1185">Reference proteome</keyword>
<reference evidence="3" key="1">
    <citation type="submission" date="2016-10" db="EMBL/GenBank/DDBJ databases">
        <authorList>
            <person name="Varghese N."/>
            <person name="Submissions S."/>
        </authorList>
    </citation>
    <scope>NUCLEOTIDE SEQUENCE [LARGE SCALE GENOMIC DNA]</scope>
    <source>
        <strain evidence="3">GAS369</strain>
    </source>
</reference>
<accession>A0A1H1NQP7</accession>
<gene>
    <name evidence="2" type="ORF">SAMN05444158_0724</name>
</gene>
<dbReference type="InterPro" id="IPR038610">
    <property type="entry name" value="FliK-like_C_sf"/>
</dbReference>